<evidence type="ECO:0000313" key="2">
    <source>
        <dbReference type="Proteomes" id="UP000027590"/>
    </source>
</evidence>
<name>A0A7U7J0I0_9PROT</name>
<sequence>MEEEVLPCARFRHGSVKPCMKRDRFHDLFVRREQGWD</sequence>
<evidence type="ECO:0000313" key="1">
    <source>
        <dbReference type="EMBL" id="CDG33545.1"/>
    </source>
</evidence>
<dbReference type="Proteomes" id="UP000027590">
    <property type="component" value="Unassembled WGS sequence"/>
</dbReference>
<proteinExistence type="predicted"/>
<protein>
    <submittedName>
        <fullName evidence="1">Uncharacterized protein</fullName>
    </submittedName>
</protein>
<reference evidence="1 2" key="1">
    <citation type="journal article" date="2014" name="Genome Biol. Evol.">
        <title>Acetic acid bacteria genomes reveal functional traits for adaptation to life in insect guts.</title>
        <authorList>
            <person name="Chouaia B."/>
            <person name="Gaiarsa S."/>
            <person name="Crotti E."/>
            <person name="Comandatore F."/>
            <person name="Degli Esposti M."/>
            <person name="Ricci I."/>
            <person name="Alma A."/>
            <person name="Favia G."/>
            <person name="Bandi C."/>
            <person name="Daffonchio D."/>
        </authorList>
    </citation>
    <scope>NUCLEOTIDE SEQUENCE [LARGE SCALE GENOMIC DNA]</scope>
    <source>
        <strain evidence="2">AM169</strain>
    </source>
</reference>
<dbReference type="EMBL" id="CBLY010000005">
    <property type="protein sequence ID" value="CDG33545.1"/>
    <property type="molecule type" value="Genomic_DNA"/>
</dbReference>
<accession>A0A7U7J0I0</accession>
<reference evidence="1 2" key="2">
    <citation type="journal article" date="2014" name="PLoS ONE">
        <title>Evolution of mitochondria reconstructed from the energy metabolism of living bacteria.</title>
        <authorList>
            <person name="Degli Esposti M."/>
            <person name="Chouaia B."/>
            <person name="Comandatore F."/>
            <person name="Crotti E."/>
            <person name="Sassera D."/>
            <person name="Lievens P.M."/>
            <person name="Daffonchio D."/>
            <person name="Bandi C."/>
        </authorList>
    </citation>
    <scope>NUCLEOTIDE SEQUENCE [LARGE SCALE GENOMIC DNA]</scope>
    <source>
        <strain evidence="2">AM169</strain>
    </source>
</reference>
<dbReference type="AlphaFoldDB" id="A0A7U7J0I0"/>
<organism evidence="1 2">
    <name type="scientific">Parasaccharibacter apium</name>
    <dbReference type="NCBI Taxonomy" id="1510841"/>
    <lineage>
        <taxon>Bacteria</taxon>
        <taxon>Pseudomonadati</taxon>
        <taxon>Pseudomonadota</taxon>
        <taxon>Alphaproteobacteria</taxon>
        <taxon>Acetobacterales</taxon>
        <taxon>Acetobacteraceae</taxon>
        <taxon>Parasaccharibacter</taxon>
    </lineage>
</organism>
<comment type="caution">
    <text evidence="1">The sequence shown here is derived from an EMBL/GenBank/DDBJ whole genome shotgun (WGS) entry which is preliminary data.</text>
</comment>
<gene>
    <name evidence="1" type="ORF">SACS_0807</name>
</gene>